<reference evidence="9 10" key="1">
    <citation type="submission" date="2022-01" db="EMBL/GenBank/DDBJ databases">
        <title>A chromosomal length assembly of Cordylochernes scorpioides.</title>
        <authorList>
            <person name="Zeh D."/>
            <person name="Zeh J."/>
        </authorList>
    </citation>
    <scope>NUCLEOTIDE SEQUENCE [LARGE SCALE GENOMIC DNA]</scope>
    <source>
        <strain evidence="9">IN4F17</strain>
        <tissue evidence="9">Whole Body</tissue>
    </source>
</reference>
<evidence type="ECO:0000313" key="10">
    <source>
        <dbReference type="Proteomes" id="UP001235939"/>
    </source>
</evidence>
<organism evidence="9 10">
    <name type="scientific">Cordylochernes scorpioides</name>
    <dbReference type="NCBI Taxonomy" id="51811"/>
    <lineage>
        <taxon>Eukaryota</taxon>
        <taxon>Metazoa</taxon>
        <taxon>Ecdysozoa</taxon>
        <taxon>Arthropoda</taxon>
        <taxon>Chelicerata</taxon>
        <taxon>Arachnida</taxon>
        <taxon>Pseudoscorpiones</taxon>
        <taxon>Cheliferoidea</taxon>
        <taxon>Chernetidae</taxon>
        <taxon>Cordylochernes</taxon>
    </lineage>
</organism>
<dbReference type="InterPro" id="IPR039121">
    <property type="entry name" value="NUDT19"/>
</dbReference>
<protein>
    <submittedName>
        <fullName evidence="9">NUDT19</fullName>
    </submittedName>
</protein>
<dbReference type="PANTHER" id="PTHR12318:SF0">
    <property type="entry name" value="ACYL-COENZYME A DIPHOSPHATASE NUDT19"/>
    <property type="match status" value="1"/>
</dbReference>
<evidence type="ECO:0000256" key="4">
    <source>
        <dbReference type="ARBA" id="ARBA00022723"/>
    </source>
</evidence>
<dbReference type="SUPFAM" id="SSF55811">
    <property type="entry name" value="Nudix"/>
    <property type="match status" value="1"/>
</dbReference>
<evidence type="ECO:0000256" key="2">
    <source>
        <dbReference type="ARBA" id="ARBA00001946"/>
    </source>
</evidence>
<keyword evidence="10" id="KW-1185">Reference proteome</keyword>
<gene>
    <name evidence="9" type="ORF">LAZ67_8002044</name>
</gene>
<evidence type="ECO:0000256" key="1">
    <source>
        <dbReference type="ARBA" id="ARBA00001936"/>
    </source>
</evidence>
<dbReference type="InterPro" id="IPR000086">
    <property type="entry name" value="NUDIX_hydrolase_dom"/>
</dbReference>
<comment type="cofactor">
    <cofactor evidence="1">
        <name>Mn(2+)</name>
        <dbReference type="ChEBI" id="CHEBI:29035"/>
    </cofactor>
</comment>
<comment type="similarity">
    <text evidence="3">Belongs to the Nudix hydrolase family.</text>
</comment>
<sequence length="381" mass="43113">MPKTEVPWREASSLIIAARITLQELVGSNLGKALSSSVKRISRSDYHLLMVKRSNVSSYFANAYVFPGGLVEVDDFSPKWWGVFEQAGVSRLELEAFSSRVTGPRPPMITDSVTAARARARDDNQDILPPDLAYRIAAIRETFEETGVLLVTSPIKNAKKPVIGHVPEWQKQIHGNSLSFIELCLQHQACPDVWSLMEWWDWLTPTSVGHRRYDTMFYVCCMDRQPPVVLDNNEVVTMKWYTPQEILEEHASQNMFMAPPQVYELSRLAGATSFQALRQHASRREKFGVERWLPVLATCRDGALSLLPGDPLYPRNPDYLGKQPGPDYPHTLEELRVRGANRLNRMEIRGPIIGVHCSCEPTCGHVRPTTMRPATIVQSYL</sequence>
<dbReference type="PANTHER" id="PTHR12318">
    <property type="entry name" value="TESTOSTERONE-REGULATED PROTEIN RP2"/>
    <property type="match status" value="1"/>
</dbReference>
<proteinExistence type="inferred from homology"/>
<dbReference type="Proteomes" id="UP001235939">
    <property type="component" value="Chromosome 08"/>
</dbReference>
<dbReference type="PROSITE" id="PS51462">
    <property type="entry name" value="NUDIX"/>
    <property type="match status" value="1"/>
</dbReference>
<dbReference type="CDD" id="cd18870">
    <property type="entry name" value="NUDIX_AcylCoAdiphos_Nudt19"/>
    <property type="match status" value="1"/>
</dbReference>
<evidence type="ECO:0000313" key="9">
    <source>
        <dbReference type="EMBL" id="UYV71177.1"/>
    </source>
</evidence>
<dbReference type="InterPro" id="IPR015797">
    <property type="entry name" value="NUDIX_hydrolase-like_dom_sf"/>
</dbReference>
<evidence type="ECO:0000259" key="8">
    <source>
        <dbReference type="PROSITE" id="PS51462"/>
    </source>
</evidence>
<evidence type="ECO:0000256" key="5">
    <source>
        <dbReference type="ARBA" id="ARBA00022801"/>
    </source>
</evidence>
<dbReference type="EMBL" id="CP092870">
    <property type="protein sequence ID" value="UYV71177.1"/>
    <property type="molecule type" value="Genomic_DNA"/>
</dbReference>
<dbReference type="Gene3D" id="3.90.79.10">
    <property type="entry name" value="Nucleoside Triphosphate Pyrophosphohydrolase"/>
    <property type="match status" value="1"/>
</dbReference>
<accession>A0ABY6KTG4</accession>
<keyword evidence="4" id="KW-0479">Metal-binding</keyword>
<keyword evidence="5" id="KW-0378">Hydrolase</keyword>
<evidence type="ECO:0000256" key="3">
    <source>
        <dbReference type="ARBA" id="ARBA00005582"/>
    </source>
</evidence>
<keyword evidence="7" id="KW-0464">Manganese</keyword>
<name>A0ABY6KTG4_9ARAC</name>
<evidence type="ECO:0000256" key="6">
    <source>
        <dbReference type="ARBA" id="ARBA00022842"/>
    </source>
</evidence>
<feature type="domain" description="Nudix hydrolase" evidence="8">
    <location>
        <begin position="7"/>
        <end position="263"/>
    </location>
</feature>
<evidence type="ECO:0000256" key="7">
    <source>
        <dbReference type="ARBA" id="ARBA00023211"/>
    </source>
</evidence>
<keyword evidence="6" id="KW-0460">Magnesium</keyword>
<comment type="cofactor">
    <cofactor evidence="2">
        <name>Mg(2+)</name>
        <dbReference type="ChEBI" id="CHEBI:18420"/>
    </cofactor>
</comment>